<accession>A0A514Z892</accession>
<dbReference type="InterPro" id="IPR029064">
    <property type="entry name" value="Ribosomal_eL30-like_sf"/>
</dbReference>
<feature type="domain" description="RNA 2-O ribose methyltransferase substrate binding" evidence="4">
    <location>
        <begin position="29"/>
        <end position="119"/>
    </location>
</feature>
<dbReference type="InterPro" id="IPR013123">
    <property type="entry name" value="SpoU_subst-bd"/>
</dbReference>
<dbReference type="Proteomes" id="UP000315128">
    <property type="component" value="Chromosome"/>
</dbReference>
<dbReference type="InterPro" id="IPR053888">
    <property type="entry name" value="MRM3-like_sub_bind"/>
</dbReference>
<evidence type="ECO:0000256" key="1">
    <source>
        <dbReference type="ARBA" id="ARBA00007228"/>
    </source>
</evidence>
<evidence type="ECO:0000256" key="2">
    <source>
        <dbReference type="ARBA" id="ARBA00022603"/>
    </source>
</evidence>
<dbReference type="RefSeq" id="WP_142766367.1">
    <property type="nucleotide sequence ID" value="NZ_CP041356.1"/>
</dbReference>
<dbReference type="GO" id="GO:0008173">
    <property type="term" value="F:RNA methyltransferase activity"/>
    <property type="evidence" value="ECO:0007669"/>
    <property type="project" value="InterPro"/>
</dbReference>
<keyword evidence="2 5" id="KW-0489">Methyltransferase</keyword>
<dbReference type="Pfam" id="PF22435">
    <property type="entry name" value="MRM3-like_sub_bind"/>
    <property type="match status" value="1"/>
</dbReference>
<sequence>MEIITSKDNKKVKEARKLLTKKYRKNSYLIEGFHLLEEAVKAGSEILQVFVEEEKFDKLPSALRFDLRLQSLSENGQRNEVEMTEKLSVNMVSREVLKSLADSDSPQGIIAEVKKYEAEIDFSGSKYLVLENVQDPGNVGTMIRTADAAGFSGVILLGNTADIYSSKVMRSMQGSNFHLPVIQMESGLLFGQLKKAGLSVLTTTLSANSVSYQSVKAHRFALVMGNEGAGVSEEAVNQADILVHIDMPGQAESLNVAVAAGILMFSL</sequence>
<dbReference type="EMBL" id="CP041356">
    <property type="protein sequence ID" value="QDK70783.1"/>
    <property type="molecule type" value="Genomic_DNA"/>
</dbReference>
<name>A0A514Z892_9LACT</name>
<dbReference type="KEGG" id="lack:FLP15_05935"/>
<protein>
    <submittedName>
        <fullName evidence="5">RNA methyltransferase</fullName>
    </submittedName>
</protein>
<reference evidence="5 6" key="1">
    <citation type="submission" date="2019-07" db="EMBL/GenBank/DDBJ databases">
        <title>Genome sequencing of KACC 19320.</title>
        <authorList>
            <person name="Heo J."/>
            <person name="Kim S.-J."/>
            <person name="Kim J.-S."/>
            <person name="Hong S.-B."/>
            <person name="Kwon S.-W."/>
        </authorList>
    </citation>
    <scope>NUCLEOTIDE SEQUENCE [LARGE SCALE GENOMIC DNA]</scope>
    <source>
        <strain evidence="5 6">KACC 19320</strain>
    </source>
</reference>
<dbReference type="GO" id="GO:0005737">
    <property type="term" value="C:cytoplasm"/>
    <property type="evidence" value="ECO:0007669"/>
    <property type="project" value="UniProtKB-ARBA"/>
</dbReference>
<dbReference type="InterPro" id="IPR029028">
    <property type="entry name" value="Alpha/beta_knot_MTases"/>
</dbReference>
<organism evidence="5 6">
    <name type="scientific">Lactococcus protaetiae</name>
    <dbReference type="NCBI Taxonomy" id="2592653"/>
    <lineage>
        <taxon>Bacteria</taxon>
        <taxon>Bacillati</taxon>
        <taxon>Bacillota</taxon>
        <taxon>Bacilli</taxon>
        <taxon>Lactobacillales</taxon>
        <taxon>Streptococcaceae</taxon>
        <taxon>Lactococcus</taxon>
    </lineage>
</organism>
<dbReference type="InterPro" id="IPR001537">
    <property type="entry name" value="SpoU_MeTrfase"/>
</dbReference>
<evidence type="ECO:0000256" key="3">
    <source>
        <dbReference type="ARBA" id="ARBA00022679"/>
    </source>
</evidence>
<keyword evidence="3 5" id="KW-0808">Transferase</keyword>
<dbReference type="SMART" id="SM00967">
    <property type="entry name" value="SpoU_sub_bind"/>
    <property type="match status" value="1"/>
</dbReference>
<dbReference type="PANTHER" id="PTHR43191:SF2">
    <property type="entry name" value="RRNA METHYLTRANSFERASE 3, MITOCHONDRIAL"/>
    <property type="match status" value="1"/>
</dbReference>
<dbReference type="InterPro" id="IPR051259">
    <property type="entry name" value="rRNA_Methyltransferase"/>
</dbReference>
<dbReference type="SUPFAM" id="SSF75217">
    <property type="entry name" value="alpha/beta knot"/>
    <property type="match status" value="1"/>
</dbReference>
<comment type="similarity">
    <text evidence="1">Belongs to the class IV-like SAM-binding methyltransferase superfamily. RNA methyltransferase TrmH family.</text>
</comment>
<dbReference type="AlphaFoldDB" id="A0A514Z892"/>
<dbReference type="GO" id="GO:0006396">
    <property type="term" value="P:RNA processing"/>
    <property type="evidence" value="ECO:0007669"/>
    <property type="project" value="InterPro"/>
</dbReference>
<dbReference type="InterPro" id="IPR029026">
    <property type="entry name" value="tRNA_m1G_MTases_N"/>
</dbReference>
<evidence type="ECO:0000313" key="6">
    <source>
        <dbReference type="Proteomes" id="UP000315128"/>
    </source>
</evidence>
<gene>
    <name evidence="5" type="ORF">FLP15_05935</name>
</gene>
<dbReference type="OrthoDB" id="9785673at2"/>
<dbReference type="Pfam" id="PF00588">
    <property type="entry name" value="SpoU_methylase"/>
    <property type="match status" value="1"/>
</dbReference>
<evidence type="ECO:0000313" key="5">
    <source>
        <dbReference type="EMBL" id="QDK70783.1"/>
    </source>
</evidence>
<dbReference type="Gene3D" id="3.40.1280.10">
    <property type="match status" value="1"/>
</dbReference>
<dbReference type="GO" id="GO:0032259">
    <property type="term" value="P:methylation"/>
    <property type="evidence" value="ECO:0007669"/>
    <property type="project" value="UniProtKB-KW"/>
</dbReference>
<keyword evidence="6" id="KW-1185">Reference proteome</keyword>
<dbReference type="SUPFAM" id="SSF55315">
    <property type="entry name" value="L30e-like"/>
    <property type="match status" value="1"/>
</dbReference>
<dbReference type="Gene3D" id="3.30.1330.30">
    <property type="match status" value="1"/>
</dbReference>
<evidence type="ECO:0000259" key="4">
    <source>
        <dbReference type="SMART" id="SM00967"/>
    </source>
</evidence>
<dbReference type="CDD" id="cd18095">
    <property type="entry name" value="SpoU-like_rRNA-MTase"/>
    <property type="match status" value="1"/>
</dbReference>
<dbReference type="GO" id="GO:0003723">
    <property type="term" value="F:RNA binding"/>
    <property type="evidence" value="ECO:0007669"/>
    <property type="project" value="InterPro"/>
</dbReference>
<proteinExistence type="inferred from homology"/>
<dbReference type="PANTHER" id="PTHR43191">
    <property type="entry name" value="RRNA METHYLTRANSFERASE 3"/>
    <property type="match status" value="1"/>
</dbReference>